<name>A0A8S5L7Q3_9CAUD</name>
<reference evidence="1" key="1">
    <citation type="journal article" date="2021" name="Proc. Natl. Acad. Sci. U.S.A.">
        <title>A Catalog of Tens of Thousands of Viruses from Human Metagenomes Reveals Hidden Associations with Chronic Diseases.</title>
        <authorList>
            <person name="Tisza M.J."/>
            <person name="Buck C.B."/>
        </authorList>
    </citation>
    <scope>NUCLEOTIDE SEQUENCE</scope>
    <source>
        <strain evidence="1">CtgFB34</strain>
    </source>
</reference>
<organism evidence="1">
    <name type="scientific">Siphoviridae sp. ctgFB34</name>
    <dbReference type="NCBI Taxonomy" id="2823591"/>
    <lineage>
        <taxon>Viruses</taxon>
        <taxon>Duplodnaviria</taxon>
        <taxon>Heunggongvirae</taxon>
        <taxon>Uroviricota</taxon>
        <taxon>Caudoviricetes</taxon>
    </lineage>
</organism>
<sequence>MIYKAKDGERLDQIVYRHYGHLRYFESVLELNPKLEVVLKAGELVTLPELSEEKIPQKQAALW</sequence>
<dbReference type="InterPro" id="IPR008861">
    <property type="entry name" value="GpX-like"/>
</dbReference>
<accession>A0A8S5L7Q3</accession>
<dbReference type="Pfam" id="PF05489">
    <property type="entry name" value="Phage_tail_X"/>
    <property type="match status" value="1"/>
</dbReference>
<protein>
    <submittedName>
        <fullName evidence="1">Tail protein</fullName>
    </submittedName>
</protein>
<evidence type="ECO:0000313" key="1">
    <source>
        <dbReference type="EMBL" id="DAD65940.1"/>
    </source>
</evidence>
<dbReference type="EMBL" id="BK014651">
    <property type="protein sequence ID" value="DAD65940.1"/>
    <property type="molecule type" value="Genomic_DNA"/>
</dbReference>
<proteinExistence type="predicted"/>